<reference evidence="1" key="2">
    <citation type="journal article" date="2021" name="Microbiome">
        <title>Successional dynamics and alternative stable states in a saline activated sludge microbial community over 9 years.</title>
        <authorList>
            <person name="Wang Y."/>
            <person name="Ye J."/>
            <person name="Ju F."/>
            <person name="Liu L."/>
            <person name="Boyd J.A."/>
            <person name="Deng Y."/>
            <person name="Parks D.H."/>
            <person name="Jiang X."/>
            <person name="Yin X."/>
            <person name="Woodcroft B.J."/>
            <person name="Tyson G.W."/>
            <person name="Hugenholtz P."/>
            <person name="Polz M.F."/>
            <person name="Zhang T."/>
        </authorList>
    </citation>
    <scope>NUCLEOTIDE SEQUENCE</scope>
    <source>
        <strain evidence="1">HKST-UBA16</strain>
    </source>
</reference>
<dbReference type="Proteomes" id="UP000748332">
    <property type="component" value="Unassembled WGS sequence"/>
</dbReference>
<evidence type="ECO:0000313" key="1">
    <source>
        <dbReference type="EMBL" id="MCA9375401.1"/>
    </source>
</evidence>
<dbReference type="EMBL" id="JAGQLM010000167">
    <property type="protein sequence ID" value="MCA9375401.1"/>
    <property type="molecule type" value="Genomic_DNA"/>
</dbReference>
<accession>A0A955HYK0</accession>
<name>A0A955HYK0_9BACT</name>
<gene>
    <name evidence="1" type="ORF">KC622_03660</name>
</gene>
<proteinExistence type="predicted"/>
<evidence type="ECO:0000313" key="2">
    <source>
        <dbReference type="Proteomes" id="UP000748332"/>
    </source>
</evidence>
<comment type="caution">
    <text evidence="1">The sequence shown here is derived from an EMBL/GenBank/DDBJ whole genome shotgun (WGS) entry which is preliminary data.</text>
</comment>
<reference evidence="1" key="1">
    <citation type="submission" date="2020-04" db="EMBL/GenBank/DDBJ databases">
        <authorList>
            <person name="Zhang T."/>
        </authorList>
    </citation>
    <scope>NUCLEOTIDE SEQUENCE</scope>
    <source>
        <strain evidence="1">HKST-UBA16</strain>
    </source>
</reference>
<sequence length="260" mass="30839">MNTTTKILNKIARQIYEWGLSTDTTNRYDLPTDTVIELVNKSSWDIEIDSKKLIYYTRHNFITSPKKVGLTSALGGTVGHHKLKVPLMVWYLTQLYKRGFKHDEIRLHMYNYFSDVMPPKPVDDTPTEERILYNLRLNKKLSIALPTIEDYTLYTEKITLPCWKLTTVNYFEDKNDPFYRLLIPKRNITQQESNILNTLRTNMQFLKEEGFKMISIKDGEVKTDYLEDLMIFKKYARKHKGDENIKYLDLLDKNITYEQL</sequence>
<organism evidence="1 2">
    <name type="scientific">Candidatus Dojkabacteria bacterium</name>
    <dbReference type="NCBI Taxonomy" id="2099670"/>
    <lineage>
        <taxon>Bacteria</taxon>
        <taxon>Candidatus Dojkabacteria</taxon>
    </lineage>
</organism>
<dbReference type="AlphaFoldDB" id="A0A955HYK0"/>
<protein>
    <submittedName>
        <fullName evidence="1">Uncharacterized protein</fullName>
    </submittedName>
</protein>